<evidence type="ECO:0000256" key="1">
    <source>
        <dbReference type="SAM" id="MobiDB-lite"/>
    </source>
</evidence>
<reference evidence="5" key="1">
    <citation type="submission" date="2017-04" db="EMBL/GenBank/DDBJ databases">
        <authorList>
            <person name="Varghese N."/>
            <person name="Submissions S."/>
        </authorList>
    </citation>
    <scope>NUCLEOTIDE SEQUENCE [LARGE SCALE GENOMIC DNA]</scope>
    <source>
        <strain evidence="5">Ballard 720</strain>
    </source>
</reference>
<feature type="compositionally biased region" description="Low complexity" evidence="1">
    <location>
        <begin position="247"/>
        <end position="273"/>
    </location>
</feature>
<dbReference type="STRING" id="28094.SAMN06295900_105246"/>
<dbReference type="Pfam" id="PF10671">
    <property type="entry name" value="TcpQ"/>
    <property type="match status" value="1"/>
</dbReference>
<dbReference type="GeneID" id="95553673"/>
<accession>A0A1X7EDU0</accession>
<feature type="compositionally biased region" description="Low complexity" evidence="1">
    <location>
        <begin position="225"/>
        <end position="239"/>
    </location>
</feature>
<evidence type="ECO:0000256" key="2">
    <source>
        <dbReference type="SAM" id="SignalP"/>
    </source>
</evidence>
<sequence length="367" mass="36660">MRTFMACMVALWAAGGWGSAYAGTPGPGAAALDDQVTVAGEAHDTPRVATQGEGVPLRIALRRMVPVIYSINLPNAGAWAATPVTWSAGHSLAQTLREMLASHPELAAQIDTDFQLVTVRYRQPFGSDTVGALVPSTAAAPSPAPLPSGSVAAAASASGVVVGGPLGTGPASTKLPEGAAPAVGKASPAGLAPRLSAQQFAQTGAPAVRAPAPATQAERTPAMDSPGAGSPAPGAARGTVAGGGTSTRGAPGTPSASGPSAPSAASGPRVAGAQAPTPEAPVQQTWRIELSDRTVRGALTRWTQEAGWRLIWEAPVDFAVDAPAMLTGTFDEALQSVIGALSSTDAPVQAILYRGNKVLRIVEKGAG</sequence>
<organism evidence="4 5">
    <name type="scientific">Trinickia caryophylli</name>
    <name type="common">Paraburkholderia caryophylli</name>
    <dbReference type="NCBI Taxonomy" id="28094"/>
    <lineage>
        <taxon>Bacteria</taxon>
        <taxon>Pseudomonadati</taxon>
        <taxon>Pseudomonadota</taxon>
        <taxon>Betaproteobacteria</taxon>
        <taxon>Burkholderiales</taxon>
        <taxon>Burkholderiaceae</taxon>
        <taxon>Trinickia</taxon>
    </lineage>
</organism>
<dbReference type="EMBL" id="FXAH01000005">
    <property type="protein sequence ID" value="SMF32129.1"/>
    <property type="molecule type" value="Genomic_DNA"/>
</dbReference>
<dbReference type="AlphaFoldDB" id="A0A1X7EDU0"/>
<dbReference type="Proteomes" id="UP000192911">
    <property type="component" value="Unassembled WGS sequence"/>
</dbReference>
<name>A0A1X7EDU0_TRICW</name>
<proteinExistence type="predicted"/>
<dbReference type="RefSeq" id="WP_085227490.1">
    <property type="nucleotide sequence ID" value="NZ_BSQD01000004.1"/>
</dbReference>
<keyword evidence="2" id="KW-0732">Signal</keyword>
<evidence type="ECO:0000313" key="4">
    <source>
        <dbReference type="EMBL" id="SMF32129.1"/>
    </source>
</evidence>
<protein>
    <submittedName>
        <fullName evidence="4">Toxin co-regulated pilus biosynthesis protein Q</fullName>
    </submittedName>
</protein>
<feature type="signal peptide" evidence="2">
    <location>
        <begin position="1"/>
        <end position="22"/>
    </location>
</feature>
<keyword evidence="5" id="KW-1185">Reference proteome</keyword>
<gene>
    <name evidence="4" type="ORF">SAMN06295900_105246</name>
</gene>
<evidence type="ECO:0000313" key="5">
    <source>
        <dbReference type="Proteomes" id="UP000192911"/>
    </source>
</evidence>
<dbReference type="Gene3D" id="3.55.50.70">
    <property type="match status" value="1"/>
</dbReference>
<feature type="region of interest" description="Disordered" evidence="1">
    <location>
        <begin position="200"/>
        <end position="284"/>
    </location>
</feature>
<feature type="chain" id="PRO_5012372054" evidence="2">
    <location>
        <begin position="23"/>
        <end position="367"/>
    </location>
</feature>
<dbReference type="InterPro" id="IPR018927">
    <property type="entry name" value="Pilus_synth_Q_C"/>
</dbReference>
<dbReference type="OrthoDB" id="5791855at2"/>
<feature type="domain" description="Toxin co-regulated pilus biosynthesis protein Q C-terminal" evidence="3">
    <location>
        <begin position="284"/>
        <end position="363"/>
    </location>
</feature>
<evidence type="ECO:0000259" key="3">
    <source>
        <dbReference type="Pfam" id="PF10671"/>
    </source>
</evidence>